<dbReference type="Proteomes" id="UP000769157">
    <property type="component" value="Unassembled WGS sequence"/>
</dbReference>
<feature type="region of interest" description="Disordered" evidence="1">
    <location>
        <begin position="74"/>
        <end position="132"/>
    </location>
</feature>
<feature type="compositionally biased region" description="Acidic residues" evidence="1">
    <location>
        <begin position="33"/>
        <end position="46"/>
    </location>
</feature>
<dbReference type="AlphaFoldDB" id="A0A9P8P245"/>
<reference evidence="2" key="2">
    <citation type="submission" date="2021-01" db="EMBL/GenBank/DDBJ databases">
        <authorList>
            <person name="Schikora-Tamarit M.A."/>
        </authorList>
    </citation>
    <scope>NUCLEOTIDE SEQUENCE</scope>
    <source>
        <strain evidence="2">CBS6075</strain>
    </source>
</reference>
<evidence type="ECO:0000313" key="3">
    <source>
        <dbReference type="Proteomes" id="UP000769157"/>
    </source>
</evidence>
<comment type="caution">
    <text evidence="2">The sequence shown here is derived from an EMBL/GenBank/DDBJ whole genome shotgun (WGS) entry which is preliminary data.</text>
</comment>
<feature type="compositionally biased region" description="Basic and acidic residues" evidence="1">
    <location>
        <begin position="120"/>
        <end position="132"/>
    </location>
</feature>
<gene>
    <name evidence="2" type="ORF">OGAPHI_004852</name>
</gene>
<dbReference type="Pfam" id="PF08297">
    <property type="entry name" value="U3_snoRNA_assoc"/>
    <property type="match status" value="1"/>
</dbReference>
<dbReference type="InterPro" id="IPR013268">
    <property type="entry name" value="UTP16"/>
</dbReference>
<sequence length="195" mass="22629">MSARRLRSHKKFGDDVEEEAHIEDKVEAVTNESESEDSDDAPEEESMSSGKEKLTAKIEAERATIQEIERKQKEKRRLLEQRNQEQAKSRKLKLEEKDTETPDLLPEGLLDNYEAEEETEKPKKIVFDDEEAEMSREELTKLKLKQARSMNKKIIKKGPVRVQVLSKNKSVLNVPVSSIGSKKDKWLNRKAIKRR</sequence>
<proteinExistence type="predicted"/>
<feature type="compositionally biased region" description="Basic residues" evidence="1">
    <location>
        <begin position="1"/>
        <end position="10"/>
    </location>
</feature>
<evidence type="ECO:0000256" key="1">
    <source>
        <dbReference type="SAM" id="MobiDB-lite"/>
    </source>
</evidence>
<dbReference type="GeneID" id="70236817"/>
<keyword evidence="3" id="KW-1185">Reference proteome</keyword>
<evidence type="ECO:0000313" key="2">
    <source>
        <dbReference type="EMBL" id="KAH3664138.1"/>
    </source>
</evidence>
<dbReference type="RefSeq" id="XP_046060418.1">
    <property type="nucleotide sequence ID" value="XM_046205975.1"/>
</dbReference>
<dbReference type="OrthoDB" id="3995826at2759"/>
<protein>
    <submittedName>
        <fullName evidence="2">Uncharacterized protein</fullName>
    </submittedName>
</protein>
<dbReference type="GO" id="GO:0006364">
    <property type="term" value="P:rRNA processing"/>
    <property type="evidence" value="ECO:0007669"/>
    <property type="project" value="InterPro"/>
</dbReference>
<accession>A0A9P8P245</accession>
<dbReference type="GO" id="GO:0030515">
    <property type="term" value="F:snoRNA binding"/>
    <property type="evidence" value="ECO:0007669"/>
    <property type="project" value="InterPro"/>
</dbReference>
<organism evidence="2 3">
    <name type="scientific">Ogataea philodendri</name>
    <dbReference type="NCBI Taxonomy" id="1378263"/>
    <lineage>
        <taxon>Eukaryota</taxon>
        <taxon>Fungi</taxon>
        <taxon>Dikarya</taxon>
        <taxon>Ascomycota</taxon>
        <taxon>Saccharomycotina</taxon>
        <taxon>Pichiomycetes</taxon>
        <taxon>Pichiales</taxon>
        <taxon>Pichiaceae</taxon>
        <taxon>Ogataea</taxon>
    </lineage>
</organism>
<name>A0A9P8P245_9ASCO</name>
<reference evidence="2" key="1">
    <citation type="journal article" date="2021" name="Open Biol.">
        <title>Shared evolutionary footprints suggest mitochondrial oxidative damage underlies multiple complex I losses in fungi.</title>
        <authorList>
            <person name="Schikora-Tamarit M.A."/>
            <person name="Marcet-Houben M."/>
            <person name="Nosek J."/>
            <person name="Gabaldon T."/>
        </authorList>
    </citation>
    <scope>NUCLEOTIDE SEQUENCE</scope>
    <source>
        <strain evidence="2">CBS6075</strain>
    </source>
</reference>
<feature type="compositionally biased region" description="Basic and acidic residues" evidence="1">
    <location>
        <begin position="74"/>
        <end position="100"/>
    </location>
</feature>
<feature type="region of interest" description="Disordered" evidence="1">
    <location>
        <begin position="1"/>
        <end position="58"/>
    </location>
</feature>
<dbReference type="EMBL" id="JAEUBE010000352">
    <property type="protein sequence ID" value="KAH3664138.1"/>
    <property type="molecule type" value="Genomic_DNA"/>
</dbReference>